<comment type="caution">
    <text evidence="2">The sequence shown here is derived from an EMBL/GenBank/DDBJ whole genome shotgun (WGS) entry which is preliminary data.</text>
</comment>
<reference evidence="2 3" key="1">
    <citation type="submission" date="2024-09" db="EMBL/GenBank/DDBJ databases">
        <title>Chromosome-scale assembly of Riccia sorocarpa.</title>
        <authorList>
            <person name="Paukszto L."/>
        </authorList>
    </citation>
    <scope>NUCLEOTIDE SEQUENCE [LARGE SCALE GENOMIC DNA]</scope>
    <source>
        <strain evidence="2">LP-2024</strain>
        <tissue evidence="2">Aerial parts of the thallus</tissue>
    </source>
</reference>
<sequence length="205" mass="23516">MAGPAEQRALRAKASSQIEEWCNESGTTPFLEHLLKLLDEQHLKTWGGLSHISFPKRSQLGPTGKVPNRHWRYRFYHGCAAVLGWRERVSHGDPRYFNEELHTTLKELWPDEPEVAQQKPRRSVNSIRTSSEDSSSRTEVTLRADSSSTITCVVKTDSRDNKTRRSPSPQSSVRRRRLPNWAYISITNLPEQPQSDPDNDGFYSE</sequence>
<dbReference type="AlphaFoldDB" id="A0ABD3IAK3"/>
<gene>
    <name evidence="2" type="ORF">R1sor_018388</name>
</gene>
<feature type="region of interest" description="Disordered" evidence="1">
    <location>
        <begin position="109"/>
        <end position="179"/>
    </location>
</feature>
<dbReference type="EMBL" id="JBJQOH010000001">
    <property type="protein sequence ID" value="KAL3700366.1"/>
    <property type="molecule type" value="Genomic_DNA"/>
</dbReference>
<evidence type="ECO:0000313" key="2">
    <source>
        <dbReference type="EMBL" id="KAL3700366.1"/>
    </source>
</evidence>
<accession>A0ABD3IAK3</accession>
<evidence type="ECO:0000313" key="3">
    <source>
        <dbReference type="Proteomes" id="UP001633002"/>
    </source>
</evidence>
<feature type="compositionally biased region" description="Basic and acidic residues" evidence="1">
    <location>
        <begin position="130"/>
        <end position="142"/>
    </location>
</feature>
<feature type="compositionally biased region" description="Polar residues" evidence="1">
    <location>
        <begin position="186"/>
        <end position="196"/>
    </location>
</feature>
<proteinExistence type="predicted"/>
<keyword evidence="3" id="KW-1185">Reference proteome</keyword>
<protein>
    <submittedName>
        <fullName evidence="2">Uncharacterized protein</fullName>
    </submittedName>
</protein>
<name>A0ABD3IAK3_9MARC</name>
<dbReference type="Proteomes" id="UP001633002">
    <property type="component" value="Unassembled WGS sequence"/>
</dbReference>
<organism evidence="2 3">
    <name type="scientific">Riccia sorocarpa</name>
    <dbReference type="NCBI Taxonomy" id="122646"/>
    <lineage>
        <taxon>Eukaryota</taxon>
        <taxon>Viridiplantae</taxon>
        <taxon>Streptophyta</taxon>
        <taxon>Embryophyta</taxon>
        <taxon>Marchantiophyta</taxon>
        <taxon>Marchantiopsida</taxon>
        <taxon>Marchantiidae</taxon>
        <taxon>Marchantiales</taxon>
        <taxon>Ricciaceae</taxon>
        <taxon>Riccia</taxon>
    </lineage>
</organism>
<feature type="region of interest" description="Disordered" evidence="1">
    <location>
        <begin position="186"/>
        <end position="205"/>
    </location>
</feature>
<evidence type="ECO:0000256" key="1">
    <source>
        <dbReference type="SAM" id="MobiDB-lite"/>
    </source>
</evidence>